<dbReference type="InterPro" id="IPR050121">
    <property type="entry name" value="Cytochrome_P450_monoxygenase"/>
</dbReference>
<organism evidence="2 3">
    <name type="scientific">Zasmidium cellare</name>
    <name type="common">Wine cellar mold</name>
    <name type="synonym">Racodium cellare</name>
    <dbReference type="NCBI Taxonomy" id="395010"/>
    <lineage>
        <taxon>Eukaryota</taxon>
        <taxon>Fungi</taxon>
        <taxon>Dikarya</taxon>
        <taxon>Ascomycota</taxon>
        <taxon>Pezizomycotina</taxon>
        <taxon>Dothideomycetes</taxon>
        <taxon>Dothideomycetidae</taxon>
        <taxon>Mycosphaerellales</taxon>
        <taxon>Mycosphaerellaceae</taxon>
        <taxon>Zasmidium</taxon>
    </lineage>
</organism>
<proteinExistence type="predicted"/>
<evidence type="ECO:0000313" key="3">
    <source>
        <dbReference type="Proteomes" id="UP001305779"/>
    </source>
</evidence>
<keyword evidence="1" id="KW-1133">Transmembrane helix</keyword>
<dbReference type="Proteomes" id="UP001305779">
    <property type="component" value="Unassembled WGS sequence"/>
</dbReference>
<accession>A0ABR0E4P4</accession>
<keyword evidence="1" id="KW-0472">Membrane</keyword>
<protein>
    <recommendedName>
        <fullName evidence="4">Cytochrome P450</fullName>
    </recommendedName>
</protein>
<reference evidence="2 3" key="1">
    <citation type="journal article" date="2023" name="G3 (Bethesda)">
        <title>A chromosome-level genome assembly of Zasmidium syzygii isolated from banana leaves.</title>
        <authorList>
            <person name="van Westerhoven A.C."/>
            <person name="Mehrabi R."/>
            <person name="Talebi R."/>
            <person name="Steentjes M.B.F."/>
            <person name="Corcolon B."/>
            <person name="Chong P.A."/>
            <person name="Kema G.H.J."/>
            <person name="Seidl M.F."/>
        </authorList>
    </citation>
    <scope>NUCLEOTIDE SEQUENCE [LARGE SCALE GENOMIC DNA]</scope>
    <source>
        <strain evidence="2 3">P124</strain>
    </source>
</reference>
<sequence>MTGIDVFASTGLTTTHLFFAAGVLAATALVSWTFYVLFLDPLRDIPGPSWARWTRLWLLKEISSGQSHLTFPKLHDKYGPVVRVTPNLYSFNSLEDQKKIYKLKDPLAKTAYYDTGADPGVANIFTIRDEKEHSDRRRRIASLYTMTSMVNYEEAVDRMNATCVRKLEEFAKRRSAVDIPQFMQYYAFDVIGEISIDRSFGMMEGEADVDDMVKIAHGGAMYQGHVGIVPEIHPSFFQLRKMLGYVNEGSAINEVVNKQLEKHHQAVQTEKTDPKQEPFIQKVVKLKQLGKIADISIMDAIGGNFAAGSDTTGITLSAALYYLYHNPDKLAALRREIDAAAAAGEVSDPVTFKESQNLQYLGAVIQETLRIHSAAGYILERTVPK</sequence>
<evidence type="ECO:0008006" key="4">
    <source>
        <dbReference type="Google" id="ProtNLM"/>
    </source>
</evidence>
<gene>
    <name evidence="2" type="ORF">PRZ48_012369</name>
</gene>
<dbReference type="EMBL" id="JAXOVC010000010">
    <property type="protein sequence ID" value="KAK4496389.1"/>
    <property type="molecule type" value="Genomic_DNA"/>
</dbReference>
<name>A0ABR0E4P4_ZASCE</name>
<dbReference type="Pfam" id="PF00067">
    <property type="entry name" value="p450"/>
    <property type="match status" value="1"/>
</dbReference>
<dbReference type="SUPFAM" id="SSF48264">
    <property type="entry name" value="Cytochrome P450"/>
    <property type="match status" value="1"/>
</dbReference>
<dbReference type="InterPro" id="IPR001128">
    <property type="entry name" value="Cyt_P450"/>
</dbReference>
<comment type="caution">
    <text evidence="2">The sequence shown here is derived from an EMBL/GenBank/DDBJ whole genome shotgun (WGS) entry which is preliminary data.</text>
</comment>
<dbReference type="Gene3D" id="1.10.630.10">
    <property type="entry name" value="Cytochrome P450"/>
    <property type="match status" value="1"/>
</dbReference>
<dbReference type="PANTHER" id="PTHR24305:SF190">
    <property type="entry name" value="P450, PUTATIVE (EUROFUNG)-RELATED"/>
    <property type="match status" value="1"/>
</dbReference>
<feature type="transmembrane region" description="Helical" evidence="1">
    <location>
        <begin position="17"/>
        <end position="38"/>
    </location>
</feature>
<keyword evidence="3" id="KW-1185">Reference proteome</keyword>
<dbReference type="PANTHER" id="PTHR24305">
    <property type="entry name" value="CYTOCHROME P450"/>
    <property type="match status" value="1"/>
</dbReference>
<evidence type="ECO:0000313" key="2">
    <source>
        <dbReference type="EMBL" id="KAK4496389.1"/>
    </source>
</evidence>
<evidence type="ECO:0000256" key="1">
    <source>
        <dbReference type="SAM" id="Phobius"/>
    </source>
</evidence>
<keyword evidence="1" id="KW-0812">Transmembrane</keyword>
<dbReference type="InterPro" id="IPR036396">
    <property type="entry name" value="Cyt_P450_sf"/>
</dbReference>